<proteinExistence type="predicted"/>
<name>A0A6A4H6E3_9AGAR</name>
<accession>A0A6A4H6E3</accession>
<evidence type="ECO:0008006" key="4">
    <source>
        <dbReference type="Google" id="ProtNLM"/>
    </source>
</evidence>
<gene>
    <name evidence="2" type="ORF">BT96DRAFT_262483</name>
</gene>
<feature type="signal peptide" evidence="1">
    <location>
        <begin position="1"/>
        <end position="36"/>
    </location>
</feature>
<dbReference type="AlphaFoldDB" id="A0A6A4H6E3"/>
<keyword evidence="1" id="KW-0732">Signal</keyword>
<organism evidence="2 3">
    <name type="scientific">Gymnopus androsaceus JB14</name>
    <dbReference type="NCBI Taxonomy" id="1447944"/>
    <lineage>
        <taxon>Eukaryota</taxon>
        <taxon>Fungi</taxon>
        <taxon>Dikarya</taxon>
        <taxon>Basidiomycota</taxon>
        <taxon>Agaricomycotina</taxon>
        <taxon>Agaricomycetes</taxon>
        <taxon>Agaricomycetidae</taxon>
        <taxon>Agaricales</taxon>
        <taxon>Marasmiineae</taxon>
        <taxon>Omphalotaceae</taxon>
        <taxon>Gymnopus</taxon>
    </lineage>
</organism>
<reference evidence="2" key="1">
    <citation type="journal article" date="2019" name="Environ. Microbiol.">
        <title>Fungal ecological strategies reflected in gene transcription - a case study of two litter decomposers.</title>
        <authorList>
            <person name="Barbi F."/>
            <person name="Kohler A."/>
            <person name="Barry K."/>
            <person name="Baskaran P."/>
            <person name="Daum C."/>
            <person name="Fauchery L."/>
            <person name="Ihrmark K."/>
            <person name="Kuo A."/>
            <person name="LaButti K."/>
            <person name="Lipzen A."/>
            <person name="Morin E."/>
            <person name="Grigoriev I.V."/>
            <person name="Henrissat B."/>
            <person name="Lindahl B."/>
            <person name="Martin F."/>
        </authorList>
    </citation>
    <scope>NUCLEOTIDE SEQUENCE</scope>
    <source>
        <strain evidence="2">JB14</strain>
    </source>
</reference>
<evidence type="ECO:0000313" key="2">
    <source>
        <dbReference type="EMBL" id="KAE9392765.1"/>
    </source>
</evidence>
<protein>
    <recommendedName>
        <fullName evidence="4">Secreted protein</fullName>
    </recommendedName>
</protein>
<dbReference type="EMBL" id="ML769588">
    <property type="protein sequence ID" value="KAE9392765.1"/>
    <property type="molecule type" value="Genomic_DNA"/>
</dbReference>
<sequence length="120" mass="13897">MMRLLPFLILNPIRTHRHRSFLALIHMYLCFMEVYAQCHFESGKCKNAPNKAFIHYRIPNGIGDAYWSALWCYSLRGLGVPISVNSRATSLAHNFPLHNHCSSCDIGCNNTESYATYYHW</sequence>
<keyword evidence="3" id="KW-1185">Reference proteome</keyword>
<evidence type="ECO:0000256" key="1">
    <source>
        <dbReference type="SAM" id="SignalP"/>
    </source>
</evidence>
<feature type="chain" id="PRO_5025328183" description="Secreted protein" evidence="1">
    <location>
        <begin position="37"/>
        <end position="120"/>
    </location>
</feature>
<dbReference type="Proteomes" id="UP000799118">
    <property type="component" value="Unassembled WGS sequence"/>
</dbReference>
<evidence type="ECO:0000313" key="3">
    <source>
        <dbReference type="Proteomes" id="UP000799118"/>
    </source>
</evidence>